<dbReference type="NCBIfam" id="TIGR00762">
    <property type="entry name" value="DegV"/>
    <property type="match status" value="1"/>
</dbReference>
<dbReference type="PROSITE" id="PS51482">
    <property type="entry name" value="DEGV"/>
    <property type="match status" value="1"/>
</dbReference>
<dbReference type="InterPro" id="IPR043168">
    <property type="entry name" value="DegV_C"/>
</dbReference>
<dbReference type="InterPro" id="IPR050270">
    <property type="entry name" value="DegV_domain_contain"/>
</dbReference>
<protein>
    <submittedName>
        <fullName evidence="3">EDD domain protein, DegV family</fullName>
    </submittedName>
</protein>
<evidence type="ECO:0000256" key="1">
    <source>
        <dbReference type="ARBA" id="ARBA00003238"/>
    </source>
</evidence>
<evidence type="ECO:0000256" key="2">
    <source>
        <dbReference type="ARBA" id="ARBA00023121"/>
    </source>
</evidence>
<accession>A0A1H0UD26</accession>
<keyword evidence="4" id="KW-1185">Reference proteome</keyword>
<dbReference type="AlphaFoldDB" id="A0A1H0UD26"/>
<name>A0A1H0UD26_9CLOT</name>
<evidence type="ECO:0000313" key="4">
    <source>
        <dbReference type="Proteomes" id="UP000198597"/>
    </source>
</evidence>
<dbReference type="Gene3D" id="3.40.50.10170">
    <property type="match status" value="1"/>
</dbReference>
<dbReference type="Proteomes" id="UP000198597">
    <property type="component" value="Unassembled WGS sequence"/>
</dbReference>
<gene>
    <name evidence="3" type="ORF">SAMN04488529_11040</name>
</gene>
<keyword evidence="2" id="KW-0446">Lipid-binding</keyword>
<dbReference type="Gene3D" id="3.30.1180.10">
    <property type="match status" value="1"/>
</dbReference>
<proteinExistence type="predicted"/>
<dbReference type="SUPFAM" id="SSF82549">
    <property type="entry name" value="DAK1/DegV-like"/>
    <property type="match status" value="1"/>
</dbReference>
<dbReference type="InterPro" id="IPR003797">
    <property type="entry name" value="DegV"/>
</dbReference>
<dbReference type="PANTHER" id="PTHR33434">
    <property type="entry name" value="DEGV DOMAIN-CONTAINING PROTEIN DR_1986-RELATED"/>
    <property type="match status" value="1"/>
</dbReference>
<dbReference type="STRING" id="94869.SAMN04488529_11040"/>
<dbReference type="GO" id="GO:0008289">
    <property type="term" value="F:lipid binding"/>
    <property type="evidence" value="ECO:0007669"/>
    <property type="project" value="UniProtKB-KW"/>
</dbReference>
<reference evidence="3 4" key="1">
    <citation type="submission" date="2016-10" db="EMBL/GenBank/DDBJ databases">
        <authorList>
            <person name="de Groot N.N."/>
        </authorList>
    </citation>
    <scope>NUCLEOTIDE SEQUENCE [LARGE SCALE GENOMIC DNA]</scope>
    <source>
        <strain evidence="3 4">DSM 12272</strain>
    </source>
</reference>
<sequence length="296" mass="32765">MCYGGENNMKVVIMTDSCCDLAISFVRENKIEVMPLIVNIKGEDIPDDLGETLENKEFYNALRGGDLTSTACANTFEYIKSFKKHVEKGEAVIYIGFSSGLSGCINSASIARETVLEEYKDADITVIDSKSASLGLGLIVHYGCNLLNRGYTKEKIVEWIEENKLKVNHWFTVDDLNHLKRGGRVSQTAATVGTVLHIKPIMNVNNDGKLIPISKVKGRKKSIRTLAEIVKERIIESEKQVIFISHGDCIEEAEHLKNLLLEENKVKDIIINPVGPVIGSHSGPGTLAVFFIGEER</sequence>
<dbReference type="Pfam" id="PF02645">
    <property type="entry name" value="DegV"/>
    <property type="match status" value="1"/>
</dbReference>
<organism evidence="3 4">
    <name type="scientific">Clostridium gasigenes</name>
    <dbReference type="NCBI Taxonomy" id="94869"/>
    <lineage>
        <taxon>Bacteria</taxon>
        <taxon>Bacillati</taxon>
        <taxon>Bacillota</taxon>
        <taxon>Clostridia</taxon>
        <taxon>Eubacteriales</taxon>
        <taxon>Clostridiaceae</taxon>
        <taxon>Clostridium</taxon>
    </lineage>
</organism>
<dbReference type="EMBL" id="FNJM01000010">
    <property type="protein sequence ID" value="SDP63915.1"/>
    <property type="molecule type" value="Genomic_DNA"/>
</dbReference>
<dbReference type="PANTHER" id="PTHR33434:SF3">
    <property type="entry name" value="DEGV DOMAIN-CONTAINING PROTEIN YITS"/>
    <property type="match status" value="1"/>
</dbReference>
<evidence type="ECO:0000313" key="3">
    <source>
        <dbReference type="EMBL" id="SDP63915.1"/>
    </source>
</evidence>
<comment type="function">
    <text evidence="1">May bind long-chain fatty acids, such as palmitate, and may play a role in lipid transport or fatty acid metabolism.</text>
</comment>